<reference evidence="2 3" key="1">
    <citation type="journal article" date="2019" name="PLoS Biol.">
        <title>Sex chromosomes control vertical transmission of feminizing Wolbachia symbionts in an isopod.</title>
        <authorList>
            <person name="Becking T."/>
            <person name="Chebbi M.A."/>
            <person name="Giraud I."/>
            <person name="Moumen B."/>
            <person name="Laverre T."/>
            <person name="Caubet Y."/>
            <person name="Peccoud J."/>
            <person name="Gilbert C."/>
            <person name="Cordaux R."/>
        </authorList>
    </citation>
    <scope>NUCLEOTIDE SEQUENCE [LARGE SCALE GENOMIC DNA]</scope>
    <source>
        <strain evidence="2">ANa2</strain>
        <tissue evidence="2">Whole body excluding digestive tract and cuticle</tissue>
    </source>
</reference>
<feature type="transmembrane region" description="Helical" evidence="1">
    <location>
        <begin position="178"/>
        <end position="198"/>
    </location>
</feature>
<proteinExistence type="predicted"/>
<dbReference type="OrthoDB" id="10428641at2759"/>
<feature type="transmembrane region" description="Helical" evidence="1">
    <location>
        <begin position="41"/>
        <end position="61"/>
    </location>
</feature>
<comment type="caution">
    <text evidence="2">The sequence shown here is derived from an EMBL/GenBank/DDBJ whole genome shotgun (WGS) entry which is preliminary data.</text>
</comment>
<evidence type="ECO:0000313" key="3">
    <source>
        <dbReference type="Proteomes" id="UP000326759"/>
    </source>
</evidence>
<accession>A0A5N5TIE9</accession>
<protein>
    <submittedName>
        <fullName evidence="2">Uncharacterized protein</fullName>
    </submittedName>
</protein>
<gene>
    <name evidence="2" type="ORF">Anas_09969</name>
</gene>
<keyword evidence="3" id="KW-1185">Reference proteome</keyword>
<sequence length="225" mass="26189">MELKTQLKIALWIYKISKFTQLAYQVSTVIHYSMNVSKELFNVYLSSFMLVVILASSYTLYVNYRALSREDSHFEEYLPLILFLYRNSWIFNHEDRSGFEEDKMSRNPRHLEIETIDKEIETTSKYLVEGALNMRSKLISFMGIKENLSESIDTTSEPSYPLSEDLVYKLLIYISNKSLINVLFHGAVLGALVGIEFIKSRIRKQHQPVEVLEMAQLNNPAINNQ</sequence>
<dbReference type="AlphaFoldDB" id="A0A5N5TIE9"/>
<dbReference type="Proteomes" id="UP000326759">
    <property type="component" value="Unassembled WGS sequence"/>
</dbReference>
<evidence type="ECO:0000313" key="2">
    <source>
        <dbReference type="EMBL" id="KAB7504740.1"/>
    </source>
</evidence>
<keyword evidence="1" id="KW-1133">Transmembrane helix</keyword>
<keyword evidence="1" id="KW-0472">Membrane</keyword>
<evidence type="ECO:0000256" key="1">
    <source>
        <dbReference type="SAM" id="Phobius"/>
    </source>
</evidence>
<organism evidence="2 3">
    <name type="scientific">Armadillidium nasatum</name>
    <dbReference type="NCBI Taxonomy" id="96803"/>
    <lineage>
        <taxon>Eukaryota</taxon>
        <taxon>Metazoa</taxon>
        <taxon>Ecdysozoa</taxon>
        <taxon>Arthropoda</taxon>
        <taxon>Crustacea</taxon>
        <taxon>Multicrustacea</taxon>
        <taxon>Malacostraca</taxon>
        <taxon>Eumalacostraca</taxon>
        <taxon>Peracarida</taxon>
        <taxon>Isopoda</taxon>
        <taxon>Oniscidea</taxon>
        <taxon>Crinocheta</taxon>
        <taxon>Armadillidiidae</taxon>
        <taxon>Armadillidium</taxon>
    </lineage>
</organism>
<keyword evidence="1" id="KW-0812">Transmembrane</keyword>
<name>A0A5N5TIE9_9CRUS</name>
<dbReference type="EMBL" id="SEYY01002500">
    <property type="protein sequence ID" value="KAB7504740.1"/>
    <property type="molecule type" value="Genomic_DNA"/>
</dbReference>